<evidence type="ECO:0000313" key="9">
    <source>
        <dbReference type="EMBL" id="KYN09753.1"/>
    </source>
</evidence>
<evidence type="ECO:0000256" key="6">
    <source>
        <dbReference type="ARBA" id="ARBA00023170"/>
    </source>
</evidence>
<dbReference type="Pfam" id="PF08395">
    <property type="entry name" value="7tm_7"/>
    <property type="match status" value="1"/>
</dbReference>
<dbReference type="GO" id="GO:0007635">
    <property type="term" value="P:chemosensory behavior"/>
    <property type="evidence" value="ECO:0007669"/>
    <property type="project" value="TreeGrafter"/>
</dbReference>
<comment type="subcellular location">
    <subcellularLocation>
        <location evidence="1 8">Cell membrane</location>
        <topology evidence="1 8">Multi-pass membrane protein</topology>
    </subcellularLocation>
</comment>
<evidence type="ECO:0000256" key="2">
    <source>
        <dbReference type="ARBA" id="ARBA00022475"/>
    </source>
</evidence>
<evidence type="ECO:0000256" key="4">
    <source>
        <dbReference type="ARBA" id="ARBA00022989"/>
    </source>
</evidence>
<dbReference type="Proteomes" id="UP000078492">
    <property type="component" value="Unassembled WGS sequence"/>
</dbReference>
<keyword evidence="5 8" id="KW-0472">Membrane</keyword>
<feature type="transmembrane region" description="Helical" evidence="8">
    <location>
        <begin position="217"/>
        <end position="237"/>
    </location>
</feature>
<keyword evidence="10" id="KW-1185">Reference proteome</keyword>
<proteinExistence type="inferred from homology"/>
<comment type="caution">
    <text evidence="8">Lacks conserved residue(s) required for the propagation of feature annotation.</text>
</comment>
<dbReference type="InterPro" id="IPR013604">
    <property type="entry name" value="7TM_chemorcpt"/>
</dbReference>
<dbReference type="PANTHER" id="PTHR21143:SF104">
    <property type="entry name" value="GUSTATORY RECEPTOR 8A-RELATED"/>
    <property type="match status" value="1"/>
</dbReference>
<reference evidence="9 10" key="1">
    <citation type="submission" date="2015-09" db="EMBL/GenBank/DDBJ databases">
        <title>Trachymyrmex cornetzi WGS genome.</title>
        <authorList>
            <person name="Nygaard S."/>
            <person name="Hu H."/>
            <person name="Boomsma J."/>
            <person name="Zhang G."/>
        </authorList>
    </citation>
    <scope>NUCLEOTIDE SEQUENCE [LARGE SCALE GENOMIC DNA]</scope>
    <source>
        <strain evidence="9">Tcor2-1</strain>
        <tissue evidence="9">Whole body</tissue>
    </source>
</reference>
<keyword evidence="2 8" id="KW-1003">Cell membrane</keyword>
<dbReference type="GO" id="GO:0005886">
    <property type="term" value="C:plasma membrane"/>
    <property type="evidence" value="ECO:0007669"/>
    <property type="project" value="UniProtKB-SubCell"/>
</dbReference>
<comment type="similarity">
    <text evidence="8">Belongs to the insect chemoreceptor superfamily. Gustatory receptor (GR) family.</text>
</comment>
<feature type="transmembrane region" description="Helical" evidence="8">
    <location>
        <begin position="338"/>
        <end position="359"/>
    </location>
</feature>
<gene>
    <name evidence="9" type="ORF">ALC57_18274</name>
</gene>
<feature type="transmembrane region" description="Helical" evidence="8">
    <location>
        <begin position="185"/>
        <end position="205"/>
    </location>
</feature>
<evidence type="ECO:0000256" key="5">
    <source>
        <dbReference type="ARBA" id="ARBA00023136"/>
    </source>
</evidence>
<feature type="transmembrane region" description="Helical" evidence="8">
    <location>
        <begin position="84"/>
        <end position="105"/>
    </location>
</feature>
<dbReference type="GO" id="GO:0030425">
    <property type="term" value="C:dendrite"/>
    <property type="evidence" value="ECO:0007669"/>
    <property type="project" value="TreeGrafter"/>
</dbReference>
<feature type="transmembrane region" description="Helical" evidence="8">
    <location>
        <begin position="52"/>
        <end position="72"/>
    </location>
</feature>
<dbReference type="EMBL" id="KQ981082">
    <property type="protein sequence ID" value="KYN09753.1"/>
    <property type="molecule type" value="Genomic_DNA"/>
</dbReference>
<dbReference type="AlphaFoldDB" id="A0A195DA44"/>
<dbReference type="PANTHER" id="PTHR21143">
    <property type="entry name" value="INVERTEBRATE GUSTATORY RECEPTOR"/>
    <property type="match status" value="1"/>
</dbReference>
<dbReference type="GO" id="GO:0008049">
    <property type="term" value="P:male courtship behavior"/>
    <property type="evidence" value="ECO:0007669"/>
    <property type="project" value="TreeGrafter"/>
</dbReference>
<evidence type="ECO:0000256" key="8">
    <source>
        <dbReference type="RuleBase" id="RU363108"/>
    </source>
</evidence>
<feature type="transmembrane region" description="Helical" evidence="8">
    <location>
        <begin position="419"/>
        <end position="439"/>
    </location>
</feature>
<evidence type="ECO:0000256" key="7">
    <source>
        <dbReference type="ARBA" id="ARBA00023224"/>
    </source>
</evidence>
<dbReference type="GO" id="GO:0050909">
    <property type="term" value="P:sensory perception of taste"/>
    <property type="evidence" value="ECO:0007669"/>
    <property type="project" value="InterPro"/>
</dbReference>
<keyword evidence="4 8" id="KW-1133">Transmembrane helix</keyword>
<keyword evidence="6 8" id="KW-0675">Receptor</keyword>
<evidence type="ECO:0000256" key="3">
    <source>
        <dbReference type="ARBA" id="ARBA00022692"/>
    </source>
</evidence>
<accession>A0A195DA44</accession>
<organism evidence="9 10">
    <name type="scientific">Trachymyrmex cornetzi</name>
    <dbReference type="NCBI Taxonomy" id="471704"/>
    <lineage>
        <taxon>Eukaryota</taxon>
        <taxon>Metazoa</taxon>
        <taxon>Ecdysozoa</taxon>
        <taxon>Arthropoda</taxon>
        <taxon>Hexapoda</taxon>
        <taxon>Insecta</taxon>
        <taxon>Pterygota</taxon>
        <taxon>Neoptera</taxon>
        <taxon>Endopterygota</taxon>
        <taxon>Hymenoptera</taxon>
        <taxon>Apocrita</taxon>
        <taxon>Aculeata</taxon>
        <taxon>Formicoidea</taxon>
        <taxon>Formicidae</taxon>
        <taxon>Myrmicinae</taxon>
        <taxon>Trachymyrmex</taxon>
    </lineage>
</organism>
<dbReference type="GO" id="GO:0043025">
    <property type="term" value="C:neuronal cell body"/>
    <property type="evidence" value="ECO:0007669"/>
    <property type="project" value="TreeGrafter"/>
</dbReference>
<sequence length="448" mass="52198">MSSIKNSTFMKVNKTSNFFGNINKENSFEEKNNEQKVNKIKSELHQDLFCTFRILIMFFKLIGLATFAHRIVIYKKRTSYTFQYCKLGIAYNVVLSSLIIASNYMSIPFRLNMDYRIKTNLTVGISILQTVLGALVVCVSLISYCINQKSLVRIANRLITVEHEIDHLYDLYHPLRRQRIFRTTIIVCILKICILILLQFTKILIAHTGPVSLLIDILPTFHVGWLLIQYFLLVTVIQTDFADVNRAIQSLTWINAPDLRLQSLYQTRRIVFNNSTVHQLLLLRDVHCHLCEISEDVSSFYSLPVLFGTVFLFLTLIYDGYYILWILLMADDILNLNYSYMIICIIVWIIYRIYPIFLLTNRITRILIEIKKTGNIVHDILNHAIEKETKAELKKFSFQLLHRKIQFTANGYFTLDNTFLHSLIGTVMTYLVILVQFQLGSSRSLITQ</sequence>
<evidence type="ECO:0000313" key="10">
    <source>
        <dbReference type="Proteomes" id="UP000078492"/>
    </source>
</evidence>
<evidence type="ECO:0000256" key="1">
    <source>
        <dbReference type="ARBA" id="ARBA00004651"/>
    </source>
</evidence>
<feature type="transmembrane region" description="Helical" evidence="8">
    <location>
        <begin position="125"/>
        <end position="147"/>
    </location>
</feature>
<keyword evidence="3 8" id="KW-0812">Transmembrane</keyword>
<protein>
    <recommendedName>
        <fullName evidence="8">Gustatory receptor</fullName>
    </recommendedName>
</protein>
<comment type="function">
    <text evidence="8">Gustatory receptor which mediates acceptance or avoidance behavior, depending on its substrates.</text>
</comment>
<dbReference type="GO" id="GO:0007165">
    <property type="term" value="P:signal transduction"/>
    <property type="evidence" value="ECO:0007669"/>
    <property type="project" value="UniProtKB-KW"/>
</dbReference>
<keyword evidence="7 8" id="KW-0807">Transducer</keyword>
<dbReference type="STRING" id="471704.A0A195DA44"/>
<name>A0A195DA44_9HYME</name>
<feature type="transmembrane region" description="Helical" evidence="8">
    <location>
        <begin position="300"/>
        <end position="318"/>
    </location>
</feature>
<dbReference type="GO" id="GO:0030424">
    <property type="term" value="C:axon"/>
    <property type="evidence" value="ECO:0007669"/>
    <property type="project" value="TreeGrafter"/>
</dbReference>